<evidence type="ECO:0000256" key="2">
    <source>
        <dbReference type="PROSITE-ProRule" id="PRU00335"/>
    </source>
</evidence>
<evidence type="ECO:0000256" key="1">
    <source>
        <dbReference type="ARBA" id="ARBA00023125"/>
    </source>
</evidence>
<dbReference type="Proteomes" id="UP000227088">
    <property type="component" value="Unassembled WGS sequence"/>
</dbReference>
<dbReference type="Pfam" id="PF00440">
    <property type="entry name" value="TetR_N"/>
    <property type="match status" value="1"/>
</dbReference>
<organism evidence="4 5">
    <name type="scientific">Oleispira antarctica</name>
    <dbReference type="NCBI Taxonomy" id="188908"/>
    <lineage>
        <taxon>Bacteria</taxon>
        <taxon>Pseudomonadati</taxon>
        <taxon>Pseudomonadota</taxon>
        <taxon>Gammaproteobacteria</taxon>
        <taxon>Oceanospirillales</taxon>
        <taxon>Oceanospirillaceae</taxon>
        <taxon>Oleispira</taxon>
    </lineage>
</organism>
<protein>
    <recommendedName>
        <fullName evidence="3">HTH tetR-type domain-containing protein</fullName>
    </recommendedName>
</protein>
<reference evidence="5" key="1">
    <citation type="journal article" date="2017" name="Proc. Natl. Acad. Sci. U.S.A.">
        <title>Simulation of Deepwater Horizon oil plume reveals substrate specialization within a complex community of hydrocarbon degraders.</title>
        <authorList>
            <person name="Hu P."/>
            <person name="Dubinsky E.A."/>
            <person name="Probst A.J."/>
            <person name="Wang J."/>
            <person name="Sieber C.M.K."/>
            <person name="Tom L.M."/>
            <person name="Gardinali P."/>
            <person name="Banfield J.F."/>
            <person name="Atlas R.M."/>
            <person name="Andersen G.L."/>
        </authorList>
    </citation>
    <scope>NUCLEOTIDE SEQUENCE [LARGE SCALE GENOMIC DNA]</scope>
</reference>
<dbReference type="InterPro" id="IPR001647">
    <property type="entry name" value="HTH_TetR"/>
</dbReference>
<evidence type="ECO:0000313" key="4">
    <source>
        <dbReference type="EMBL" id="OUS35196.1"/>
    </source>
</evidence>
<gene>
    <name evidence="4" type="ORF">A9R00_12155</name>
</gene>
<evidence type="ECO:0000313" key="5">
    <source>
        <dbReference type="Proteomes" id="UP000227088"/>
    </source>
</evidence>
<dbReference type="InterPro" id="IPR050624">
    <property type="entry name" value="HTH-type_Tx_Regulator"/>
</dbReference>
<dbReference type="InterPro" id="IPR009057">
    <property type="entry name" value="Homeodomain-like_sf"/>
</dbReference>
<dbReference type="PANTHER" id="PTHR43479">
    <property type="entry name" value="ACREF/ENVCD OPERON REPRESSOR-RELATED"/>
    <property type="match status" value="1"/>
</dbReference>
<evidence type="ECO:0000259" key="3">
    <source>
        <dbReference type="PROSITE" id="PS50977"/>
    </source>
</evidence>
<dbReference type="AlphaFoldDB" id="A0A1Y5HD59"/>
<dbReference type="Gene3D" id="1.10.357.10">
    <property type="entry name" value="Tetracycline Repressor, domain 2"/>
    <property type="match status" value="1"/>
</dbReference>
<dbReference type="PROSITE" id="PS50977">
    <property type="entry name" value="HTH_TETR_2"/>
    <property type="match status" value="1"/>
</dbReference>
<dbReference type="EMBL" id="MABE01000696">
    <property type="protein sequence ID" value="OUS35196.1"/>
    <property type="molecule type" value="Genomic_DNA"/>
</dbReference>
<keyword evidence="1 2" id="KW-0238">DNA-binding</keyword>
<dbReference type="PANTHER" id="PTHR43479:SF11">
    <property type="entry name" value="ACREF_ENVCD OPERON REPRESSOR-RELATED"/>
    <property type="match status" value="1"/>
</dbReference>
<proteinExistence type="predicted"/>
<dbReference type="GO" id="GO:0003677">
    <property type="term" value="F:DNA binding"/>
    <property type="evidence" value="ECO:0007669"/>
    <property type="project" value="UniProtKB-UniRule"/>
</dbReference>
<accession>A0A1Y5HD59</accession>
<feature type="domain" description="HTH tetR-type" evidence="3">
    <location>
        <begin position="13"/>
        <end position="73"/>
    </location>
</feature>
<sequence length="213" mass="24013">MNSSPNLRQQAKAHTRVALKKSALKLYSQQGASGVSMNKVAKGAGIAQPSFYNHFANLDELLEELRSELTERYMGPLRLAVVDMLSKVDQISDQQFKHLNRQFLRLIFDAAFQNITLFQRLIEDRPRFDAKNSGLAGMLLEVQDEWAQAFNQGLKLSGRCVRASTLHLFLDSVSAQVHELILGCHGERYSQEEAIETLSSNIGKMFDELLSKK</sequence>
<name>A0A1Y5HD59_OLEAN</name>
<feature type="DNA-binding region" description="H-T-H motif" evidence="2">
    <location>
        <begin position="36"/>
        <end position="55"/>
    </location>
</feature>
<dbReference type="PRINTS" id="PR00455">
    <property type="entry name" value="HTHTETR"/>
</dbReference>
<dbReference type="SUPFAM" id="SSF46689">
    <property type="entry name" value="Homeodomain-like"/>
    <property type="match status" value="1"/>
</dbReference>
<comment type="caution">
    <text evidence="4">The sequence shown here is derived from an EMBL/GenBank/DDBJ whole genome shotgun (WGS) entry which is preliminary data.</text>
</comment>